<dbReference type="EnsemblPlants" id="TraesCS5A02G287100.1">
    <property type="protein sequence ID" value="TraesCS5A02G287100.1"/>
    <property type="gene ID" value="TraesCS5A02G287100"/>
</dbReference>
<name>A0A3B6KLU2_WHEAT</name>
<evidence type="ECO:0000256" key="3">
    <source>
        <dbReference type="ARBA" id="ARBA00022801"/>
    </source>
</evidence>
<dbReference type="SMR" id="A0A3B6KLU2"/>
<dbReference type="InterPro" id="IPR035669">
    <property type="entry name" value="SGNH_plant_lipase-like"/>
</dbReference>
<dbReference type="Gramene" id="TraesCS5A03G0703200.1">
    <property type="protein sequence ID" value="TraesCS5A03G0703200.1.CDS"/>
    <property type="gene ID" value="TraesCS5A03G0703200"/>
</dbReference>
<dbReference type="PANTHER" id="PTHR22835">
    <property type="entry name" value="ZINC FINGER FYVE DOMAIN CONTAINING PROTEIN"/>
    <property type="match status" value="1"/>
</dbReference>
<dbReference type="InterPro" id="IPR001087">
    <property type="entry name" value="GDSL"/>
</dbReference>
<evidence type="ECO:0000256" key="5">
    <source>
        <dbReference type="SAM" id="SignalP"/>
    </source>
</evidence>
<dbReference type="InterPro" id="IPR036514">
    <property type="entry name" value="SGNH_hydro_sf"/>
</dbReference>
<reference evidence="6" key="2">
    <citation type="submission" date="2018-10" db="UniProtKB">
        <authorList>
            <consortium name="EnsemblPlants"/>
        </authorList>
    </citation>
    <scope>IDENTIFICATION</scope>
</reference>
<keyword evidence="4" id="KW-0325">Glycoprotein</keyword>
<dbReference type="GO" id="GO:0016788">
    <property type="term" value="F:hydrolase activity, acting on ester bonds"/>
    <property type="evidence" value="ECO:0007669"/>
    <property type="project" value="InterPro"/>
</dbReference>
<dbReference type="GeneID" id="123107345"/>
<reference evidence="6" key="1">
    <citation type="submission" date="2018-08" db="EMBL/GenBank/DDBJ databases">
        <authorList>
            <person name="Rossello M."/>
        </authorList>
    </citation>
    <scope>NUCLEOTIDE SEQUENCE [LARGE SCALE GENOMIC DNA]</scope>
    <source>
        <strain evidence="6">cv. Chinese Spring</strain>
    </source>
</reference>
<sequence>MRSKRLCLCAAVCWLLLVPLLGPFSAAGRYDSIFSFGGSSSDTGNNLVVFPSSARADYVLRPPYGSTFFGRPTGRCSDGRLVVDFIAQHLGLPFVPPSLAHNGSFRHGANFAVSGSTALDAAFFRRLLPHTRKPLNTSLGVQLRWFESLKPSLCGTTQECETFFSRSLFVVGEFGTNDYGIFVENGAAGMALVPDVVGAISMAVERLIKHGATSLVVPGVIPLGCVPKILTGDYCLQDYNKLATHHNLLLQEALDKLRVRHPGTTIVYADQFGPVMDMMESPAKFGLEEDALLTPCCGGPGTLLCGDDGGNLCQNPSSRLFWDGVHLTEAAYHYMAHLLLLSIDDTTVRGASYSL</sequence>
<dbReference type="Pfam" id="PF00657">
    <property type="entry name" value="Lipase_GDSL"/>
    <property type="match status" value="1"/>
</dbReference>
<evidence type="ECO:0000313" key="7">
    <source>
        <dbReference type="Proteomes" id="UP000019116"/>
    </source>
</evidence>
<feature type="signal peptide" evidence="5">
    <location>
        <begin position="1"/>
        <end position="27"/>
    </location>
</feature>
<keyword evidence="7" id="KW-1185">Reference proteome</keyword>
<dbReference type="RefSeq" id="XP_044385269.1">
    <property type="nucleotide sequence ID" value="XM_044529334.1"/>
</dbReference>
<feature type="chain" id="PRO_5017286229" description="GDSL esterase/lipase" evidence="5">
    <location>
        <begin position="28"/>
        <end position="355"/>
    </location>
</feature>
<dbReference type="Gramene" id="TraesROB_scaffold_002421_01G000300.1">
    <property type="protein sequence ID" value="TraesROB_scaffold_002421_01G000300.1"/>
    <property type="gene ID" value="TraesROB_scaffold_002421_01G000300"/>
</dbReference>
<comment type="similarity">
    <text evidence="1">Belongs to the 'GDSL' lipolytic enzyme family.</text>
</comment>
<dbReference type="CDD" id="cd01837">
    <property type="entry name" value="SGNH_plant_lipase_like"/>
    <property type="match status" value="1"/>
</dbReference>
<keyword evidence="3" id="KW-0378">Hydrolase</keyword>
<dbReference type="Gene3D" id="3.40.50.1110">
    <property type="entry name" value="SGNH hydrolase"/>
    <property type="match status" value="1"/>
</dbReference>
<dbReference type="Proteomes" id="UP000019116">
    <property type="component" value="Chromosome 5A"/>
</dbReference>
<dbReference type="Gramene" id="TraesCS5A02G287100.1">
    <property type="protein sequence ID" value="TraesCS5A02G287100.1"/>
    <property type="gene ID" value="TraesCS5A02G287100"/>
</dbReference>
<evidence type="ECO:0000256" key="1">
    <source>
        <dbReference type="ARBA" id="ARBA00008668"/>
    </source>
</evidence>
<dbReference type="Gramene" id="TraesNOR5A03G02716460.2">
    <property type="protein sequence ID" value="TraesNOR5A03G02716460.2"/>
    <property type="gene ID" value="TraesNOR5A03G02716460"/>
</dbReference>
<accession>A0A3B6KLU2</accession>
<protein>
    <recommendedName>
        <fullName evidence="8">GDSL esterase/lipase</fullName>
    </recommendedName>
</protein>
<evidence type="ECO:0000313" key="6">
    <source>
        <dbReference type="EnsemblPlants" id="TraesCS5A02G287100.1"/>
    </source>
</evidence>
<dbReference type="SUPFAM" id="SSF52266">
    <property type="entry name" value="SGNH hydrolase"/>
    <property type="match status" value="1"/>
</dbReference>
<gene>
    <name evidence="6" type="primary">LOC123107345</name>
</gene>
<dbReference type="Gramene" id="TraesCAD_scaffold_037942_01G000300.1">
    <property type="protein sequence ID" value="TraesCAD_scaffold_037942_01G000300.1"/>
    <property type="gene ID" value="TraesCAD_scaffold_037942_01G000300"/>
</dbReference>
<dbReference type="OMA" id="ASWDKED"/>
<dbReference type="PANTHER" id="PTHR22835:SF620">
    <property type="entry name" value="OS01G0223000 PROTEIN"/>
    <property type="match status" value="1"/>
</dbReference>
<organism evidence="6">
    <name type="scientific">Triticum aestivum</name>
    <name type="common">Wheat</name>
    <dbReference type="NCBI Taxonomy" id="4565"/>
    <lineage>
        <taxon>Eukaryota</taxon>
        <taxon>Viridiplantae</taxon>
        <taxon>Streptophyta</taxon>
        <taxon>Embryophyta</taxon>
        <taxon>Tracheophyta</taxon>
        <taxon>Spermatophyta</taxon>
        <taxon>Magnoliopsida</taxon>
        <taxon>Liliopsida</taxon>
        <taxon>Poales</taxon>
        <taxon>Poaceae</taxon>
        <taxon>BOP clade</taxon>
        <taxon>Pooideae</taxon>
        <taxon>Triticodae</taxon>
        <taxon>Triticeae</taxon>
        <taxon>Triticinae</taxon>
        <taxon>Triticum</taxon>
    </lineage>
</organism>
<evidence type="ECO:0000256" key="2">
    <source>
        <dbReference type="ARBA" id="ARBA00022729"/>
    </source>
</evidence>
<dbReference type="Gramene" id="TraesMAC5A03G02692250.1">
    <property type="protein sequence ID" value="TraesMAC5A03G02692250.1"/>
    <property type="gene ID" value="TraesMAC5A03G02692250"/>
</dbReference>
<dbReference type="STRING" id="4565.A0A3B6KLU2"/>
<keyword evidence="2 5" id="KW-0732">Signal</keyword>
<evidence type="ECO:0008006" key="8">
    <source>
        <dbReference type="Google" id="ProtNLM"/>
    </source>
</evidence>
<evidence type="ECO:0000256" key="4">
    <source>
        <dbReference type="ARBA" id="ARBA00023180"/>
    </source>
</evidence>
<proteinExistence type="inferred from homology"/>
<dbReference type="AlphaFoldDB" id="A0A3B6KLU2"/>